<evidence type="ECO:0000256" key="1">
    <source>
        <dbReference type="ARBA" id="ARBA00004571"/>
    </source>
</evidence>
<dbReference type="EMBL" id="CP134145">
    <property type="protein sequence ID" value="WNC71314.1"/>
    <property type="molecule type" value="Genomic_DNA"/>
</dbReference>
<dbReference type="Gene3D" id="3.30.1950.10">
    <property type="entry name" value="wza like domain"/>
    <property type="match status" value="1"/>
</dbReference>
<protein>
    <submittedName>
        <fullName evidence="17">Polysaccharide biosynthesis/export family protein</fullName>
    </submittedName>
</protein>
<feature type="domain" description="Polysaccharide export protein N-terminal" evidence="15">
    <location>
        <begin position="175"/>
        <end position="249"/>
    </location>
</feature>
<evidence type="ECO:0000256" key="14">
    <source>
        <dbReference type="ARBA" id="ARBA00023288"/>
    </source>
</evidence>
<keyword evidence="18" id="KW-1185">Reference proteome</keyword>
<evidence type="ECO:0000256" key="12">
    <source>
        <dbReference type="ARBA" id="ARBA00023139"/>
    </source>
</evidence>
<evidence type="ECO:0000259" key="15">
    <source>
        <dbReference type="Pfam" id="PF02563"/>
    </source>
</evidence>
<dbReference type="RefSeq" id="WP_348390449.1">
    <property type="nucleotide sequence ID" value="NZ_CP134145.1"/>
</dbReference>
<sequence length="658" mass="72390">MTNLITPSLWRMPQSFFIFRLSRACRNPQKIASILSRHSRAGGNPEVNSSLIFRLCGEGRNLLFLCLALLTMLTLAQPANAALPKSAKMDAANQALAGSMTPNQALTQLDSTSSMPTDVTALNQGEYSQIYRSGTMLPGEYPIELLLPTVEEGMPAPYGANIFAGGYETERVEGTNDDYLIAAGDKISIWLWGAVNFADVTTVDNQGNIFIPEIGPIQVIDVPASKINQLVTTKLRSVYKQSVQIYVNLLTATPVSVYISGPVIRPGQYAGMASDSVLYFLKRAGGIDAERGSYRKIQIIRDGKNIVTIDLYDFIRKGYMPTINFKDKDVILVEPQGATVVVTTGAKNPFRFEFTDNQAQGSELTNYAKPLTKISHVGVVGTRTEGPFSIYQPINEFEDFTLMDGDKLFFNDDWDAQVLDVKLEGSFIGPSYFTAKKPTKLYDLLNHVQVDPELADFSSIYIRRESVALKQKEMIDQSLDRLERNVYTNPTISSGEAAIQVQEASLISGFVARAKKIMPLGKVIVSDKGEIANINLEQGDVVVIPEKTDLIHIGGEVLMPQSVVFNSQATVTDYIAWSGGYTERANYERLLIVHANGMITFHDEESDSWMAEGSDLATLQPGDQILVLPRVVAKSMETVKDLTQIIYQIAVAADVVAN</sequence>
<keyword evidence="6" id="KW-0812">Transmembrane</keyword>
<dbReference type="Proteomes" id="UP001258994">
    <property type="component" value="Chromosome"/>
</dbReference>
<keyword evidence="7" id="KW-0732">Signal</keyword>
<keyword evidence="12" id="KW-0564">Palmitate</keyword>
<evidence type="ECO:0000256" key="13">
    <source>
        <dbReference type="ARBA" id="ARBA00023237"/>
    </source>
</evidence>
<comment type="subcellular location">
    <subcellularLocation>
        <location evidence="1">Cell outer membrane</location>
        <topology evidence="1">Multi-pass membrane protein</topology>
    </subcellularLocation>
</comment>
<feature type="domain" description="SLBB" evidence="16">
    <location>
        <begin position="257"/>
        <end position="333"/>
    </location>
</feature>
<dbReference type="Pfam" id="PF22461">
    <property type="entry name" value="SLBB_2"/>
    <property type="match status" value="1"/>
</dbReference>
<keyword evidence="9" id="KW-0406">Ion transport</keyword>
<evidence type="ECO:0000313" key="17">
    <source>
        <dbReference type="EMBL" id="WNC71314.1"/>
    </source>
</evidence>
<accession>A0ABY9TUF2</accession>
<keyword evidence="13" id="KW-0998">Cell outer membrane</keyword>
<evidence type="ECO:0000256" key="4">
    <source>
        <dbReference type="ARBA" id="ARBA00022452"/>
    </source>
</evidence>
<evidence type="ECO:0000256" key="6">
    <source>
        <dbReference type="ARBA" id="ARBA00022692"/>
    </source>
</evidence>
<evidence type="ECO:0000259" key="16">
    <source>
        <dbReference type="Pfam" id="PF22461"/>
    </source>
</evidence>
<gene>
    <name evidence="17" type="ORF">RGQ13_14440</name>
</gene>
<keyword evidence="8" id="KW-0625">Polysaccharide transport</keyword>
<evidence type="ECO:0000256" key="7">
    <source>
        <dbReference type="ARBA" id="ARBA00022729"/>
    </source>
</evidence>
<reference evidence="18" key="1">
    <citation type="submission" date="2023-09" db="EMBL/GenBank/DDBJ databases">
        <authorList>
            <person name="Li S."/>
            <person name="Li X."/>
            <person name="Zhang C."/>
            <person name="Zhao Z."/>
        </authorList>
    </citation>
    <scope>NUCLEOTIDE SEQUENCE [LARGE SCALE GENOMIC DNA]</scope>
    <source>
        <strain evidence="18">SQ149</strain>
    </source>
</reference>
<keyword evidence="4" id="KW-1134">Transmembrane beta strand</keyword>
<evidence type="ECO:0000256" key="3">
    <source>
        <dbReference type="ARBA" id="ARBA00022448"/>
    </source>
</evidence>
<dbReference type="InterPro" id="IPR049712">
    <property type="entry name" value="Poly_export"/>
</dbReference>
<dbReference type="PANTHER" id="PTHR33619">
    <property type="entry name" value="POLYSACCHARIDE EXPORT PROTEIN GFCE-RELATED"/>
    <property type="match status" value="1"/>
</dbReference>
<evidence type="ECO:0000256" key="11">
    <source>
        <dbReference type="ARBA" id="ARBA00023136"/>
    </source>
</evidence>
<organism evidence="17 18">
    <name type="scientific">Thalassotalea psychrophila</name>
    <dbReference type="NCBI Taxonomy" id="3065647"/>
    <lineage>
        <taxon>Bacteria</taxon>
        <taxon>Pseudomonadati</taxon>
        <taxon>Pseudomonadota</taxon>
        <taxon>Gammaproteobacteria</taxon>
        <taxon>Alteromonadales</taxon>
        <taxon>Colwelliaceae</taxon>
        <taxon>Thalassotalea</taxon>
    </lineage>
</organism>
<dbReference type="InterPro" id="IPR003715">
    <property type="entry name" value="Poly_export_N"/>
</dbReference>
<evidence type="ECO:0000256" key="8">
    <source>
        <dbReference type="ARBA" id="ARBA00023047"/>
    </source>
</evidence>
<dbReference type="Gene3D" id="3.10.560.10">
    <property type="entry name" value="Outer membrane lipoprotein wza domain like"/>
    <property type="match status" value="2"/>
</dbReference>
<keyword evidence="10" id="KW-0626">Porin</keyword>
<evidence type="ECO:0000256" key="5">
    <source>
        <dbReference type="ARBA" id="ARBA00022597"/>
    </source>
</evidence>
<comment type="similarity">
    <text evidence="2">Belongs to the BexD/CtrA/VexA family.</text>
</comment>
<evidence type="ECO:0000256" key="2">
    <source>
        <dbReference type="ARBA" id="ARBA00009450"/>
    </source>
</evidence>
<evidence type="ECO:0000313" key="18">
    <source>
        <dbReference type="Proteomes" id="UP001258994"/>
    </source>
</evidence>
<dbReference type="Pfam" id="PF02563">
    <property type="entry name" value="Poly_export"/>
    <property type="match status" value="1"/>
</dbReference>
<name>A0ABY9TUF2_9GAMM</name>
<keyword evidence="11" id="KW-0472">Membrane</keyword>
<keyword evidence="5" id="KW-0762">Sugar transport</keyword>
<evidence type="ECO:0000256" key="9">
    <source>
        <dbReference type="ARBA" id="ARBA00023065"/>
    </source>
</evidence>
<evidence type="ECO:0000256" key="10">
    <source>
        <dbReference type="ARBA" id="ARBA00023114"/>
    </source>
</evidence>
<keyword evidence="14" id="KW-0449">Lipoprotein</keyword>
<dbReference type="PANTHER" id="PTHR33619:SF3">
    <property type="entry name" value="POLYSACCHARIDE EXPORT PROTEIN GFCE-RELATED"/>
    <property type="match status" value="1"/>
</dbReference>
<keyword evidence="3" id="KW-0813">Transport</keyword>
<proteinExistence type="inferred from homology"/>
<dbReference type="InterPro" id="IPR054765">
    <property type="entry name" value="SLBB_dom"/>
</dbReference>